<dbReference type="OrthoDB" id="365788at2759"/>
<evidence type="ECO:0000313" key="3">
    <source>
        <dbReference type="Proteomes" id="UP000236319"/>
    </source>
</evidence>
<reference evidence="2 3" key="1">
    <citation type="journal article" date="2017" name="BMC Genomics">
        <title>Whole-genome assembly of Babesia ovata and comparative genomics between closely related pathogens.</title>
        <authorList>
            <person name="Yamagishi J."/>
            <person name="Asada M."/>
            <person name="Hakimi H."/>
            <person name="Tanaka T.Q."/>
            <person name="Sugimoto C."/>
            <person name="Kawazu S."/>
        </authorList>
    </citation>
    <scope>NUCLEOTIDE SEQUENCE [LARGE SCALE GENOMIC DNA]</scope>
    <source>
        <strain evidence="2 3">Miyake</strain>
    </source>
</reference>
<dbReference type="RefSeq" id="XP_028866894.1">
    <property type="nucleotide sequence ID" value="XM_029011061.1"/>
</dbReference>
<evidence type="ECO:0000256" key="1">
    <source>
        <dbReference type="SAM" id="MobiDB-lite"/>
    </source>
</evidence>
<comment type="caution">
    <text evidence="2">The sequence shown here is derived from an EMBL/GenBank/DDBJ whole genome shotgun (WGS) entry which is preliminary data.</text>
</comment>
<sequence>MANSSVESPSFPRNILRKTCEYSVGNCPDGPIAQLYYLSAKIYRCVNYAFNTLQPFDMLIEGEHTSNAHQRVPISLIKSEVEEMIRMNSLAGQGYRYDVSAKACDDSDDDENGDQDGDSVVTSPSGGVSFDFANVAVDDCGDDSAFVTRLDAEGEKLPPDMDDFVELLLACAKEISRRHWITLTH</sequence>
<protein>
    <submittedName>
        <fullName evidence="2">Uncharacterized protein</fullName>
    </submittedName>
</protein>
<gene>
    <name evidence="2" type="ORF">BOVATA_021440</name>
</gene>
<dbReference type="AlphaFoldDB" id="A0A2H6KCD3"/>
<dbReference type="VEuPathDB" id="PiroplasmaDB:BOVATA_021440"/>
<name>A0A2H6KCD3_9APIC</name>
<proteinExistence type="predicted"/>
<organism evidence="2 3">
    <name type="scientific">Babesia ovata</name>
    <dbReference type="NCBI Taxonomy" id="189622"/>
    <lineage>
        <taxon>Eukaryota</taxon>
        <taxon>Sar</taxon>
        <taxon>Alveolata</taxon>
        <taxon>Apicomplexa</taxon>
        <taxon>Aconoidasida</taxon>
        <taxon>Piroplasmida</taxon>
        <taxon>Babesiidae</taxon>
        <taxon>Babesia</taxon>
    </lineage>
</organism>
<accession>A0A2H6KCD3</accession>
<dbReference type="EMBL" id="BDSA01000002">
    <property type="protein sequence ID" value="GBE60651.1"/>
    <property type="molecule type" value="Genomic_DNA"/>
</dbReference>
<evidence type="ECO:0000313" key="2">
    <source>
        <dbReference type="EMBL" id="GBE60651.1"/>
    </source>
</evidence>
<dbReference type="Proteomes" id="UP000236319">
    <property type="component" value="Unassembled WGS sequence"/>
</dbReference>
<dbReference type="GeneID" id="39874421"/>
<feature type="region of interest" description="Disordered" evidence="1">
    <location>
        <begin position="103"/>
        <end position="125"/>
    </location>
</feature>
<keyword evidence="3" id="KW-1185">Reference proteome</keyword>
<feature type="compositionally biased region" description="Acidic residues" evidence="1">
    <location>
        <begin position="106"/>
        <end position="117"/>
    </location>
</feature>